<dbReference type="InterPro" id="IPR052995">
    <property type="entry name" value="LMW-PTP"/>
</dbReference>
<accession>A0ABP1FJU0</accession>
<dbReference type="SMART" id="SM00226">
    <property type="entry name" value="LMWPc"/>
    <property type="match status" value="1"/>
</dbReference>
<dbReference type="Gene3D" id="3.40.50.2300">
    <property type="match status" value="1"/>
</dbReference>
<sequence length="200" mass="22277">MATAQQAVRSKDKVHVLFVCLGNICRSPTAEAVFRAVVERAGMQNHFVIDSCGTGGGNPDWYKDKGWAYHEGDPSDQRMLAAAAKRGVCLTSRSRPLRPEDMTTFDYILGMDFENNATIQVAADYWLARGKPVPSKYREKVQLMCRYLDSTGQFKGVMEVPDPYYGGAKGFELVLDLLEEACEGLLQHIREHDLSPARVA</sequence>
<dbReference type="Pfam" id="PF01451">
    <property type="entry name" value="LMWPc"/>
    <property type="match status" value="1"/>
</dbReference>
<dbReference type="PANTHER" id="PTHR47439:SF1">
    <property type="entry name" value="ACID PHOSPHATASE"/>
    <property type="match status" value="1"/>
</dbReference>
<dbReference type="Proteomes" id="UP001497392">
    <property type="component" value="Unassembled WGS sequence"/>
</dbReference>
<reference evidence="2 3" key="1">
    <citation type="submission" date="2024-06" db="EMBL/GenBank/DDBJ databases">
        <authorList>
            <person name="Kraege A."/>
            <person name="Thomma B."/>
        </authorList>
    </citation>
    <scope>NUCLEOTIDE SEQUENCE [LARGE SCALE GENOMIC DNA]</scope>
</reference>
<dbReference type="EMBL" id="CAXHTA020000003">
    <property type="protein sequence ID" value="CAL5220231.1"/>
    <property type="molecule type" value="Genomic_DNA"/>
</dbReference>
<dbReference type="InterPro" id="IPR023485">
    <property type="entry name" value="Ptyr_pPase"/>
</dbReference>
<dbReference type="SUPFAM" id="SSF52788">
    <property type="entry name" value="Phosphotyrosine protein phosphatases I"/>
    <property type="match status" value="1"/>
</dbReference>
<evidence type="ECO:0000313" key="2">
    <source>
        <dbReference type="EMBL" id="CAL5220231.1"/>
    </source>
</evidence>
<protein>
    <submittedName>
        <fullName evidence="2">G2207 protein</fullName>
    </submittedName>
</protein>
<gene>
    <name evidence="2" type="primary">g2207</name>
    <name evidence="2" type="ORF">VP750_LOCUS1890</name>
</gene>
<evidence type="ECO:0000313" key="3">
    <source>
        <dbReference type="Proteomes" id="UP001497392"/>
    </source>
</evidence>
<evidence type="ECO:0000259" key="1">
    <source>
        <dbReference type="SMART" id="SM00226"/>
    </source>
</evidence>
<dbReference type="PANTHER" id="PTHR47439">
    <property type="entry name" value="LOW MOLECULAR WEIGHT PHOSPHOTYROSINE PROTEIN PHOSPHATASE-RELATED"/>
    <property type="match status" value="1"/>
</dbReference>
<name>A0ABP1FJU0_9CHLO</name>
<proteinExistence type="predicted"/>
<dbReference type="CDD" id="cd16343">
    <property type="entry name" value="LMWPTP"/>
    <property type="match status" value="1"/>
</dbReference>
<comment type="caution">
    <text evidence="2">The sequence shown here is derived from an EMBL/GenBank/DDBJ whole genome shotgun (WGS) entry which is preliminary data.</text>
</comment>
<organism evidence="2 3">
    <name type="scientific">Coccomyxa viridis</name>
    <dbReference type="NCBI Taxonomy" id="1274662"/>
    <lineage>
        <taxon>Eukaryota</taxon>
        <taxon>Viridiplantae</taxon>
        <taxon>Chlorophyta</taxon>
        <taxon>core chlorophytes</taxon>
        <taxon>Trebouxiophyceae</taxon>
        <taxon>Trebouxiophyceae incertae sedis</taxon>
        <taxon>Coccomyxaceae</taxon>
        <taxon>Coccomyxa</taxon>
    </lineage>
</organism>
<feature type="domain" description="Phosphotyrosine protein phosphatase I" evidence="1">
    <location>
        <begin position="14"/>
        <end position="188"/>
    </location>
</feature>
<dbReference type="InterPro" id="IPR036196">
    <property type="entry name" value="Ptyr_pPase_sf"/>
</dbReference>
<keyword evidence="3" id="KW-1185">Reference proteome</keyword>